<feature type="transmembrane region" description="Helical" evidence="1">
    <location>
        <begin position="6"/>
        <end position="25"/>
    </location>
</feature>
<gene>
    <name evidence="2" type="ORF">SAMN05216251_11799</name>
</gene>
<name>A0A1I2JBH5_9ACTN</name>
<dbReference type="OrthoDB" id="3867182at2"/>
<keyword evidence="3" id="KW-1185">Reference proteome</keyword>
<dbReference type="Proteomes" id="UP000199323">
    <property type="component" value="Unassembled WGS sequence"/>
</dbReference>
<dbReference type="AlphaFoldDB" id="A0A1I2JBH5"/>
<protein>
    <recommendedName>
        <fullName evidence="4">DUF3592 domain-containing protein</fullName>
    </recommendedName>
</protein>
<feature type="transmembrane region" description="Helical" evidence="1">
    <location>
        <begin position="146"/>
        <end position="167"/>
    </location>
</feature>
<feature type="transmembrane region" description="Helical" evidence="1">
    <location>
        <begin position="120"/>
        <end position="140"/>
    </location>
</feature>
<evidence type="ECO:0008006" key="4">
    <source>
        <dbReference type="Google" id="ProtNLM"/>
    </source>
</evidence>
<keyword evidence="1" id="KW-0472">Membrane</keyword>
<sequence>MLDVVLALWCAGWAGAAAIGLRRYATGASGGGARAVRVPARIVRVERPSSGARRSAGVPVVLAFRDPATGQELTVPTTGAHSGTLDAAWAGREIEVRFPPGQPYRFRMLTRPGQGRWQGLRLPAVAAFFVLAALLVRLSFVAGYGLGLLGLGVLWTAALGTALRASLREYRRRRALLASSGTADGEIVAVLEDERRDDDGHVHVSYTPVVTFTPPGAPTVTGVPAPGSATSRHHHRDALGLWIPVHYATADPSVFHLDGASDRATTTCGLIALFPFVLAGVALMVVGAGALAG</sequence>
<evidence type="ECO:0000313" key="3">
    <source>
        <dbReference type="Proteomes" id="UP000199323"/>
    </source>
</evidence>
<keyword evidence="1" id="KW-1133">Transmembrane helix</keyword>
<feature type="transmembrane region" description="Helical" evidence="1">
    <location>
        <begin position="270"/>
        <end position="292"/>
    </location>
</feature>
<proteinExistence type="predicted"/>
<reference evidence="2 3" key="1">
    <citation type="submission" date="2016-10" db="EMBL/GenBank/DDBJ databases">
        <authorList>
            <person name="de Groot N.N."/>
        </authorList>
    </citation>
    <scope>NUCLEOTIDE SEQUENCE [LARGE SCALE GENOMIC DNA]</scope>
    <source>
        <strain evidence="2 3">CGMCC 4.3510</strain>
    </source>
</reference>
<dbReference type="EMBL" id="FONG01000017">
    <property type="protein sequence ID" value="SFF52182.1"/>
    <property type="molecule type" value="Genomic_DNA"/>
</dbReference>
<dbReference type="STRING" id="380248.SAMN05216251_11799"/>
<dbReference type="RefSeq" id="WP_093716004.1">
    <property type="nucleotide sequence ID" value="NZ_FONG01000017.1"/>
</dbReference>
<keyword evidence="1" id="KW-0812">Transmembrane</keyword>
<evidence type="ECO:0000256" key="1">
    <source>
        <dbReference type="SAM" id="Phobius"/>
    </source>
</evidence>
<organism evidence="2 3">
    <name type="scientific">Actinacidiphila alni</name>
    <dbReference type="NCBI Taxonomy" id="380248"/>
    <lineage>
        <taxon>Bacteria</taxon>
        <taxon>Bacillati</taxon>
        <taxon>Actinomycetota</taxon>
        <taxon>Actinomycetes</taxon>
        <taxon>Kitasatosporales</taxon>
        <taxon>Streptomycetaceae</taxon>
        <taxon>Actinacidiphila</taxon>
    </lineage>
</organism>
<accession>A0A1I2JBH5</accession>
<evidence type="ECO:0000313" key="2">
    <source>
        <dbReference type="EMBL" id="SFF52182.1"/>
    </source>
</evidence>